<dbReference type="Proteomes" id="UP000613177">
    <property type="component" value="Unassembled WGS sequence"/>
</dbReference>
<feature type="chain" id="PRO_5034047881" evidence="1">
    <location>
        <begin position="22"/>
        <end position="234"/>
    </location>
</feature>
<reference evidence="2" key="1">
    <citation type="submission" date="2021-01" db="EMBL/GenBank/DDBJ databases">
        <title>Metabolic potential, ecology and presence of endohyphal bacteria is reflected in genomic diversity of Mucoromycotina.</title>
        <authorList>
            <person name="Muszewska A."/>
            <person name="Okrasinska A."/>
            <person name="Steczkiewicz K."/>
            <person name="Drgas O."/>
            <person name="Orlowska M."/>
            <person name="Perlinska-Lenart U."/>
            <person name="Aleksandrzak-Piekarczyk T."/>
            <person name="Szatraj K."/>
            <person name="Zielenkiewicz U."/>
            <person name="Pilsyk S."/>
            <person name="Malc E."/>
            <person name="Mieczkowski P."/>
            <person name="Kruszewska J.S."/>
            <person name="Biernat P."/>
            <person name="Pawlowska J."/>
        </authorList>
    </citation>
    <scope>NUCLEOTIDE SEQUENCE</scope>
    <source>
        <strain evidence="2">WA0000018081</strain>
    </source>
</reference>
<keyword evidence="1" id="KW-0732">Signal</keyword>
<proteinExistence type="predicted"/>
<accession>A0A8H7VY55</accession>
<keyword evidence="3" id="KW-1185">Reference proteome</keyword>
<dbReference type="PROSITE" id="PS51257">
    <property type="entry name" value="PROKAR_LIPOPROTEIN"/>
    <property type="match status" value="1"/>
</dbReference>
<comment type="caution">
    <text evidence="2">The sequence shown here is derived from an EMBL/GenBank/DDBJ whole genome shotgun (WGS) entry which is preliminary data.</text>
</comment>
<dbReference type="EMBL" id="JAEPRE010000004">
    <property type="protein sequence ID" value="KAG2237635.1"/>
    <property type="molecule type" value="Genomic_DNA"/>
</dbReference>
<evidence type="ECO:0000313" key="3">
    <source>
        <dbReference type="Proteomes" id="UP000613177"/>
    </source>
</evidence>
<dbReference type="AlphaFoldDB" id="A0A8H7VY55"/>
<sequence length="234" mass="26691">MPSKFLSVLLMPLVFVVACAAAPAVVEINTNATEIPERISPRAMGCTTKGHVKVCTNSDKSKVVSEDGYNLINEHFRYDLPDWKKTNRHALCVGDICGSMSTLTGSQFVPKDYDHVAYMAASDFLLTEVCETLLGLTYPTAIDIYYYEYNFVFSWWTTGDRWIGKWKAIEVRSSRIPTSWDLRRHWKSLFKMMAIIYDELLEQRKLDNIIIDEVCSSTILPSKSVINHFLNVNV</sequence>
<evidence type="ECO:0000313" key="2">
    <source>
        <dbReference type="EMBL" id="KAG2237635.1"/>
    </source>
</evidence>
<organism evidence="2 3">
    <name type="scientific">Thamnidium elegans</name>
    <dbReference type="NCBI Taxonomy" id="101142"/>
    <lineage>
        <taxon>Eukaryota</taxon>
        <taxon>Fungi</taxon>
        <taxon>Fungi incertae sedis</taxon>
        <taxon>Mucoromycota</taxon>
        <taxon>Mucoromycotina</taxon>
        <taxon>Mucoromycetes</taxon>
        <taxon>Mucorales</taxon>
        <taxon>Mucorineae</taxon>
        <taxon>Mucoraceae</taxon>
        <taxon>Thamnidium</taxon>
    </lineage>
</organism>
<evidence type="ECO:0000256" key="1">
    <source>
        <dbReference type="SAM" id="SignalP"/>
    </source>
</evidence>
<protein>
    <submittedName>
        <fullName evidence="2">Uncharacterized protein</fullName>
    </submittedName>
</protein>
<gene>
    <name evidence="2" type="ORF">INT48_004538</name>
</gene>
<feature type="signal peptide" evidence="1">
    <location>
        <begin position="1"/>
        <end position="21"/>
    </location>
</feature>
<name>A0A8H7VY55_9FUNG</name>